<feature type="domain" description="Orn/DAP/Arg decarboxylase 2 N-terminal" evidence="4">
    <location>
        <begin position="701"/>
        <end position="946"/>
    </location>
</feature>
<dbReference type="EMBL" id="JAUCMV010000001">
    <property type="protein sequence ID" value="KAK0424679.1"/>
    <property type="molecule type" value="Genomic_DNA"/>
</dbReference>
<keyword evidence="2" id="KW-0472">Membrane</keyword>
<dbReference type="InterPro" id="IPR022644">
    <property type="entry name" value="De-COase2_N"/>
</dbReference>
<organism evidence="5 6">
    <name type="scientific">Steinernema hermaphroditum</name>
    <dbReference type="NCBI Taxonomy" id="289476"/>
    <lineage>
        <taxon>Eukaryota</taxon>
        <taxon>Metazoa</taxon>
        <taxon>Ecdysozoa</taxon>
        <taxon>Nematoda</taxon>
        <taxon>Chromadorea</taxon>
        <taxon>Rhabditida</taxon>
        <taxon>Tylenchina</taxon>
        <taxon>Panagrolaimomorpha</taxon>
        <taxon>Strongyloidoidea</taxon>
        <taxon>Steinernematidae</taxon>
        <taxon>Steinernema</taxon>
    </lineage>
</organism>
<evidence type="ECO:0000256" key="2">
    <source>
        <dbReference type="SAM" id="Phobius"/>
    </source>
</evidence>
<accession>A0AA39IJU9</accession>
<dbReference type="InterPro" id="IPR029066">
    <property type="entry name" value="PLP-binding_barrel"/>
</dbReference>
<dbReference type="Gene3D" id="3.20.20.10">
    <property type="entry name" value="Alanine racemase"/>
    <property type="match status" value="1"/>
</dbReference>
<protein>
    <recommendedName>
        <fullName evidence="7">Orn/DAP/Arg decarboxylase 2 N-terminal domain-containing protein</fullName>
    </recommendedName>
</protein>
<evidence type="ECO:0000313" key="5">
    <source>
        <dbReference type="EMBL" id="KAK0424679.1"/>
    </source>
</evidence>
<keyword evidence="2" id="KW-1133">Transmembrane helix</keyword>
<proteinExistence type="inferred from homology"/>
<reference evidence="5" key="1">
    <citation type="submission" date="2023-06" db="EMBL/GenBank/DDBJ databases">
        <title>Genomic analysis of the entomopathogenic nematode Steinernema hermaphroditum.</title>
        <authorList>
            <person name="Schwarz E.M."/>
            <person name="Heppert J.K."/>
            <person name="Baniya A."/>
            <person name="Schwartz H.T."/>
            <person name="Tan C.-H."/>
            <person name="Antoshechkin I."/>
            <person name="Sternberg P.W."/>
            <person name="Goodrich-Blair H."/>
            <person name="Dillman A.R."/>
        </authorList>
    </citation>
    <scope>NUCLEOTIDE SEQUENCE</scope>
    <source>
        <strain evidence="5">PS9179</strain>
        <tissue evidence="5">Whole animal</tissue>
    </source>
</reference>
<feature type="domain" description="Orn/DAP/Arg decarboxylase 2 C-terminal" evidence="3">
    <location>
        <begin position="948"/>
        <end position="1052"/>
    </location>
</feature>
<dbReference type="PRINTS" id="PR01179">
    <property type="entry name" value="ODADCRBXLASE"/>
</dbReference>
<dbReference type="InterPro" id="IPR009006">
    <property type="entry name" value="Ala_racemase/Decarboxylase_C"/>
</dbReference>
<evidence type="ECO:0000313" key="6">
    <source>
        <dbReference type="Proteomes" id="UP001175271"/>
    </source>
</evidence>
<dbReference type="InterPro" id="IPR022657">
    <property type="entry name" value="De-COase2_CS"/>
</dbReference>
<dbReference type="PROSITE" id="PS00879">
    <property type="entry name" value="ODR_DC_2_2"/>
    <property type="match status" value="1"/>
</dbReference>
<dbReference type="Pfam" id="PF00278">
    <property type="entry name" value="Orn_DAP_Arg_deC"/>
    <property type="match status" value="1"/>
</dbReference>
<dbReference type="PANTHER" id="PTHR11482:SF56">
    <property type="entry name" value="ANTIZYME INHIBITOR 1"/>
    <property type="match status" value="1"/>
</dbReference>
<dbReference type="InterPro" id="IPR000183">
    <property type="entry name" value="Orn/DAP/Arg_de-COase"/>
</dbReference>
<dbReference type="AlphaFoldDB" id="A0AA39IJU9"/>
<feature type="transmembrane region" description="Helical" evidence="2">
    <location>
        <begin position="400"/>
        <end position="418"/>
    </location>
</feature>
<dbReference type="Gene3D" id="2.40.37.10">
    <property type="entry name" value="Lyase, Ornithine Decarboxylase, Chain A, domain 1"/>
    <property type="match status" value="1"/>
</dbReference>
<evidence type="ECO:0000259" key="3">
    <source>
        <dbReference type="Pfam" id="PF00278"/>
    </source>
</evidence>
<dbReference type="PANTHER" id="PTHR11482">
    <property type="entry name" value="ARGININE/DIAMINOPIMELATE/ORNITHINE DECARBOXYLASE"/>
    <property type="match status" value="1"/>
</dbReference>
<dbReference type="SUPFAM" id="SSF51419">
    <property type="entry name" value="PLP-binding barrel"/>
    <property type="match status" value="1"/>
</dbReference>
<dbReference type="Proteomes" id="UP001175271">
    <property type="component" value="Unassembled WGS sequence"/>
</dbReference>
<dbReference type="InterPro" id="IPR022643">
    <property type="entry name" value="De-COase2_C"/>
</dbReference>
<evidence type="ECO:0000256" key="1">
    <source>
        <dbReference type="RuleBase" id="RU003737"/>
    </source>
</evidence>
<dbReference type="InterPro" id="IPR002433">
    <property type="entry name" value="Orn_de-COase"/>
</dbReference>
<dbReference type="SUPFAM" id="SSF50621">
    <property type="entry name" value="Alanine racemase C-terminal domain-like"/>
    <property type="match status" value="1"/>
</dbReference>
<sequence length="1123" mass="124746">MLQRGSFLSQVLRLAYNNDPLEMPGTCARRPPNWLSSPPPLPQQRGHLGCIEFIAKCRLIANAFASSAPDSLSEVIRNFSVAMERLVLLLPLLFLLAEARWCAHDKKGICEVPNIGGWCFHDKKTAEFSCDEDNYCRNQSTLAGKTNVAGCFTKNGDIRCCCNVGQLCNPQLVFQQPEIRSTSGQKCSYLYEDPREETVIYKDCQEKWCMAFMHNIPEKGSPILVHRGCESRFLLKHVQSKEMDSEYKNNSMWRSTEVVFNHPRCSEIVNDSVAWVNETQRQCLDIDYKGPDGEPLKGKICCCRGTDNCNADFKWKDPAIRLDTVWPTGPKNGALSVPTVSTIPLPFLCFASFVDLANKGSCDQALVFFGPQKTDGDQRQLSLCFRADFFINRSISRQSLSSTVANLFPAAAVSLLIWRNVSAQMNAFLRICLLLLLCVSAIAALKCYKGFKYISGQSFGEQTEECEGSSAYCYNMTAEAAVILNVVKAGCSTYRCMVGSEFTELKVRLRRHNPDSEPIVRRSPMPKTFSKRLCRGTPTPVLEARSSSWTRTPNLLGIPIRDFADIPTPRTLLTRPHTQDSTNDRLGRVGLLVSYCDSGSPCASLRLGHRLQARGVHPSPRSTTVIPLEQSRTPSELTYRNLHIFHPLPQAMSVEVMRTERYGAKAVTVFAEQRESLAFAREIAATKSAQGDAEPFFVMSLARVRDRVRDWKTALPRVQPYYALRCNDDPVLLRLLAQQEGFGLDCASKDQLETALDIVGTERVVYSNPVLTRNVLRHAAKAEVATLFFESEAELQRIAASHPEACLVLRICVRRPRSLDDECDFAASMGCDPFDEAPALLETAYLLGLRVVGIGFNLGAADSADPRDFAIGLGLARSLFATARAFGHEMALVSIGGGFPASYNACSAKPSFAQIAAIVNEALHDHFPLDEFPHLRVVAQPGRFFASVAFTLITNVIGKRVVDAAAVARGHLVSERPGFVYQTNESFYGAFACRLAANCEPQSRPLFDDGVDDEGYFASIIGPALDKFDMIEQSARYRELSVGDWLVWPQMGAYSMGTRGTLGDLDQPQPTVYYFAGHKDWERICSPDQMDFTSDIEEDGDSLCSTDSAIESDSDFFYNWSLN</sequence>
<comment type="caution">
    <text evidence="5">The sequence shown here is derived from an EMBL/GenBank/DDBJ whole genome shotgun (WGS) entry which is preliminary data.</text>
</comment>
<evidence type="ECO:0008006" key="7">
    <source>
        <dbReference type="Google" id="ProtNLM"/>
    </source>
</evidence>
<evidence type="ECO:0000259" key="4">
    <source>
        <dbReference type="Pfam" id="PF02784"/>
    </source>
</evidence>
<gene>
    <name evidence="5" type="ORF">QR680_008789</name>
</gene>
<dbReference type="GO" id="GO:0003824">
    <property type="term" value="F:catalytic activity"/>
    <property type="evidence" value="ECO:0007669"/>
    <property type="project" value="InterPro"/>
</dbReference>
<keyword evidence="6" id="KW-1185">Reference proteome</keyword>
<feature type="transmembrane region" description="Helical" evidence="2">
    <location>
        <begin position="427"/>
        <end position="445"/>
    </location>
</feature>
<name>A0AA39IJU9_9BILA</name>
<dbReference type="Pfam" id="PF02784">
    <property type="entry name" value="Orn_Arg_deC_N"/>
    <property type="match status" value="1"/>
</dbReference>
<comment type="similarity">
    <text evidence="1">Belongs to the Orn/Lys/Arg decarboxylase class-II family.</text>
</comment>
<dbReference type="PRINTS" id="PR01182">
    <property type="entry name" value="ORNDCRBXLASE"/>
</dbReference>
<dbReference type="GO" id="GO:0006596">
    <property type="term" value="P:polyamine biosynthetic process"/>
    <property type="evidence" value="ECO:0007669"/>
    <property type="project" value="InterPro"/>
</dbReference>
<keyword evidence="2" id="KW-0812">Transmembrane</keyword>